<organism evidence="2">
    <name type="scientific">marine sediment metagenome</name>
    <dbReference type="NCBI Taxonomy" id="412755"/>
    <lineage>
        <taxon>unclassified sequences</taxon>
        <taxon>metagenomes</taxon>
        <taxon>ecological metagenomes</taxon>
    </lineage>
</organism>
<reference evidence="2" key="1">
    <citation type="journal article" date="2015" name="Nature">
        <title>Complex archaea that bridge the gap between prokaryotes and eukaryotes.</title>
        <authorList>
            <person name="Spang A."/>
            <person name="Saw J.H."/>
            <person name="Jorgensen S.L."/>
            <person name="Zaremba-Niedzwiedzka K."/>
            <person name="Martijn J."/>
            <person name="Lind A.E."/>
            <person name="van Eijk R."/>
            <person name="Schleper C."/>
            <person name="Guy L."/>
            <person name="Ettema T.J."/>
        </authorList>
    </citation>
    <scope>NUCLEOTIDE SEQUENCE</scope>
</reference>
<comment type="caution">
    <text evidence="2">The sequence shown here is derived from an EMBL/GenBank/DDBJ whole genome shotgun (WGS) entry which is preliminary data.</text>
</comment>
<dbReference type="EMBL" id="LAZR01019806">
    <property type="protein sequence ID" value="KKL91157.1"/>
    <property type="molecule type" value="Genomic_DNA"/>
</dbReference>
<name>A0A0F9IVM7_9ZZZZ</name>
<evidence type="ECO:0008006" key="3">
    <source>
        <dbReference type="Google" id="ProtNLM"/>
    </source>
</evidence>
<sequence length="597" mass="67140">MFRELKPLEWEDALNAGLEYRYIYGKEQFWHRNEQMFYNTHPTLAAVSAPNIIMATGDSLLSRLVVKRPSPIILARSEEAVSRVRILETLDKDFTTDLKIRQAVEDAVLSSFLFGVGFLKYGYDSEFGFSPKFDALGGQAGFTLTQFNRKGFRNEFNDAEPGMPWVSSVSPQDIVVPWGTRKLEDAPWIAHRVIRHIEDVKSDPKYNARKLEPTISMKDHVDSYKARNRAKTLGDISTPSSGVFGEIKREFVEIWEIHDRRFQKVYAIVPSHTTFIRNELDLLQTEGLPFGSVSFIPKARNFWVTPDADYLMNPQAELIDISLQMGKQRRASVLKFLYGEDAIDPVEVEAALSPDVGLGIRVKGGHNLDEAIKPFTAFNNNNQLTFEAENVRRDAREVVGFSRNQAGEFERGRTTATEALVVNEASGDRIDRRSLSVIDLYIRTYMVINSFVFEFWTLPKAIQTLDLTNVAQWINFIGADLKGNYSYEILFSDSPTPTTESRKAEAIQIYTVMIQDPTVDQVALRRYLARAFNDPEFTSIFNKELLADANIQLLLQVLQQIQGGTNDVSGNGGVPAGVRPVSSGNGSRVAAQGPNPG</sequence>
<gene>
    <name evidence="2" type="ORF">LCGC14_1897510</name>
</gene>
<evidence type="ECO:0000313" key="2">
    <source>
        <dbReference type="EMBL" id="KKL91157.1"/>
    </source>
</evidence>
<accession>A0A0F9IVM7</accession>
<dbReference type="AlphaFoldDB" id="A0A0F9IVM7"/>
<evidence type="ECO:0000256" key="1">
    <source>
        <dbReference type="SAM" id="MobiDB-lite"/>
    </source>
</evidence>
<proteinExistence type="predicted"/>
<feature type="region of interest" description="Disordered" evidence="1">
    <location>
        <begin position="566"/>
        <end position="597"/>
    </location>
</feature>
<protein>
    <recommendedName>
        <fullName evidence="3">Portal protein</fullName>
    </recommendedName>
</protein>
<feature type="non-terminal residue" evidence="2">
    <location>
        <position position="597"/>
    </location>
</feature>